<dbReference type="Pfam" id="PF15887">
    <property type="entry name" value="Peptidase_Mx"/>
    <property type="match status" value="1"/>
</dbReference>
<sequence length="338" mass="38266">MKTSHCHCGNRLFFENTLCVRCGLETGLCPECYFVTSLIPLGDGLFRCGHADCGSRVQKCYNFNVENVCNGLIPVNGGDMNEWALCAECRLTRVIPNLSVPGNREKWRLIEVAKRRVLYTVHALGLPIGRPGNTIHPKLIFEFKADEDVPVYTGHAGGVITINLNEADDVERERNRVAFGEPHRTLVGHFRHELGHYYWDMLVRGRCEPAFRDLFADERSPSYEDAKVRYYMYGPPPDWQGRFISAYATMHPWEDFAETFGAYLDMVAILDTASSLPGEQLRNIDCAKMLASYQQVGILVNELNREMGIQDLVPEVFTGNVIDKLTFVHRLIAKSSLI</sequence>
<dbReference type="PIRSF" id="PIRSF012641">
    <property type="entry name" value="UCP012641"/>
    <property type="match status" value="1"/>
</dbReference>
<dbReference type="EMBL" id="CP036271">
    <property type="protein sequence ID" value="QDT56238.1"/>
    <property type="molecule type" value="Genomic_DNA"/>
</dbReference>
<dbReference type="InterPro" id="IPR011201">
    <property type="entry name" value="Zinc-ribbon_6_bact"/>
</dbReference>
<evidence type="ECO:0000313" key="2">
    <source>
        <dbReference type="EMBL" id="QDT56238.1"/>
    </source>
</evidence>
<evidence type="ECO:0000259" key="1">
    <source>
        <dbReference type="Pfam" id="PF10005"/>
    </source>
</evidence>
<proteinExistence type="predicted"/>
<dbReference type="InterPro" id="IPR031321">
    <property type="entry name" value="UCP012641"/>
</dbReference>
<dbReference type="KEGG" id="ccos:Pan44_42900"/>
<keyword evidence="3" id="KW-1185">Reference proteome</keyword>
<gene>
    <name evidence="2" type="ORF">Pan44_42900</name>
</gene>
<dbReference type="RefSeq" id="WP_145033391.1">
    <property type="nucleotide sequence ID" value="NZ_CP036271.1"/>
</dbReference>
<name>A0A517SJD8_9PLAN</name>
<feature type="domain" description="Zinc-ribbon" evidence="1">
    <location>
        <begin position="5"/>
        <end position="99"/>
    </location>
</feature>
<accession>A0A517SJD8</accession>
<reference evidence="2 3" key="1">
    <citation type="submission" date="2019-02" db="EMBL/GenBank/DDBJ databases">
        <title>Deep-cultivation of Planctomycetes and their phenomic and genomic characterization uncovers novel biology.</title>
        <authorList>
            <person name="Wiegand S."/>
            <person name="Jogler M."/>
            <person name="Boedeker C."/>
            <person name="Pinto D."/>
            <person name="Vollmers J."/>
            <person name="Rivas-Marin E."/>
            <person name="Kohn T."/>
            <person name="Peeters S.H."/>
            <person name="Heuer A."/>
            <person name="Rast P."/>
            <person name="Oberbeckmann S."/>
            <person name="Bunk B."/>
            <person name="Jeske O."/>
            <person name="Meyerdierks A."/>
            <person name="Storesund J.E."/>
            <person name="Kallscheuer N."/>
            <person name="Luecker S."/>
            <person name="Lage O.M."/>
            <person name="Pohl T."/>
            <person name="Merkel B.J."/>
            <person name="Hornburger P."/>
            <person name="Mueller R.-W."/>
            <person name="Bruemmer F."/>
            <person name="Labrenz M."/>
            <person name="Spormann A.M."/>
            <person name="Op den Camp H."/>
            <person name="Overmann J."/>
            <person name="Amann R."/>
            <person name="Jetten M.S.M."/>
            <person name="Mascher T."/>
            <person name="Medema M.H."/>
            <person name="Devos D.P."/>
            <person name="Kaster A.-K."/>
            <person name="Ovreas L."/>
            <person name="Rohde M."/>
            <person name="Galperin M.Y."/>
            <person name="Jogler C."/>
        </authorList>
    </citation>
    <scope>NUCLEOTIDE SEQUENCE [LARGE SCALE GENOMIC DNA]</scope>
    <source>
        <strain evidence="2 3">Pan44</strain>
    </source>
</reference>
<protein>
    <recommendedName>
        <fullName evidence="1">Zinc-ribbon domain-containing protein</fullName>
    </recommendedName>
</protein>
<dbReference type="Gene3D" id="3.40.390.70">
    <property type="match status" value="1"/>
</dbReference>
<dbReference type="AlphaFoldDB" id="A0A517SJD8"/>
<dbReference type="Proteomes" id="UP000315700">
    <property type="component" value="Chromosome"/>
</dbReference>
<dbReference type="Pfam" id="PF10005">
    <property type="entry name" value="Zn_ribbon_DZR_6"/>
    <property type="match status" value="1"/>
</dbReference>
<dbReference type="OrthoDB" id="256753at2"/>
<organism evidence="2 3">
    <name type="scientific">Caulifigura coniformis</name>
    <dbReference type="NCBI Taxonomy" id="2527983"/>
    <lineage>
        <taxon>Bacteria</taxon>
        <taxon>Pseudomonadati</taxon>
        <taxon>Planctomycetota</taxon>
        <taxon>Planctomycetia</taxon>
        <taxon>Planctomycetales</taxon>
        <taxon>Planctomycetaceae</taxon>
        <taxon>Caulifigura</taxon>
    </lineage>
</organism>
<evidence type="ECO:0000313" key="3">
    <source>
        <dbReference type="Proteomes" id="UP000315700"/>
    </source>
</evidence>
<dbReference type="InParanoid" id="A0A517SJD8"/>